<evidence type="ECO:0000256" key="1">
    <source>
        <dbReference type="ARBA" id="ARBA00000312"/>
    </source>
</evidence>
<comment type="pathway">
    <text evidence="6 14">Cofactor biosynthesis; adenosylcobalamin biosynthesis; adenosylcobalamin from cob(II)yrinate a,c-diamide: step 5/7.</text>
</comment>
<reference evidence="15 16" key="1">
    <citation type="submission" date="2024-04" db="EMBL/GenBank/DDBJ databases">
        <title>Novel species of the genus Ideonella isolated from streams.</title>
        <authorList>
            <person name="Lu H."/>
        </authorList>
    </citation>
    <scope>NUCLEOTIDE SEQUENCE [LARGE SCALE GENOMIC DNA]</scope>
    <source>
        <strain evidence="15 16">DXS29W</strain>
    </source>
</reference>
<keyword evidence="11 14" id="KW-0418">Kinase</keyword>
<evidence type="ECO:0000256" key="5">
    <source>
        <dbReference type="ARBA" id="ARBA00004692"/>
    </source>
</evidence>
<comment type="catalytic activity">
    <reaction evidence="3">
        <text>adenosylcob(III)inamide + GTP = adenosylcob(III)inamide phosphate + GDP + H(+)</text>
        <dbReference type="Rhea" id="RHEA:15765"/>
        <dbReference type="ChEBI" id="CHEBI:2480"/>
        <dbReference type="ChEBI" id="CHEBI:15378"/>
        <dbReference type="ChEBI" id="CHEBI:37565"/>
        <dbReference type="ChEBI" id="CHEBI:58189"/>
        <dbReference type="ChEBI" id="CHEBI:58502"/>
        <dbReference type="EC" id="2.7.1.156"/>
    </reaction>
</comment>
<evidence type="ECO:0000256" key="9">
    <source>
        <dbReference type="ARBA" id="ARBA00022679"/>
    </source>
</evidence>
<dbReference type="GO" id="GO:0008820">
    <property type="term" value="F:cobinamide phosphate guanylyltransferase activity"/>
    <property type="evidence" value="ECO:0007669"/>
    <property type="project" value="UniProtKB-EC"/>
</dbReference>
<sequence>MHELILGGQKSGKSRCAEQRAADWLERGQTREAALIATALPGDGEMHERIARHQADRQRRVPRLATYEVPYALPQALREYSSPRRLLVVDCLTLWLTQLRMPMSGPGLGEAAWLARQAALCDALRAAPGPVVLVSNEISFGLAPMGREARRFVDALGVLHQRVAAACERVTLMVAGIEMPVKRP</sequence>
<keyword evidence="12 14" id="KW-0067">ATP-binding</keyword>
<evidence type="ECO:0000313" key="16">
    <source>
        <dbReference type="Proteomes" id="UP001371218"/>
    </source>
</evidence>
<dbReference type="GO" id="GO:0043752">
    <property type="term" value="F:adenosylcobinamide kinase activity"/>
    <property type="evidence" value="ECO:0007669"/>
    <property type="project" value="UniProtKB-EC"/>
</dbReference>
<organism evidence="15 16">
    <name type="scientific">Ideonella lacteola</name>
    <dbReference type="NCBI Taxonomy" id="2984193"/>
    <lineage>
        <taxon>Bacteria</taxon>
        <taxon>Pseudomonadati</taxon>
        <taxon>Pseudomonadota</taxon>
        <taxon>Betaproteobacteria</taxon>
        <taxon>Burkholderiales</taxon>
        <taxon>Sphaerotilaceae</taxon>
        <taxon>Ideonella</taxon>
    </lineage>
</organism>
<evidence type="ECO:0000256" key="6">
    <source>
        <dbReference type="ARBA" id="ARBA00005159"/>
    </source>
</evidence>
<evidence type="ECO:0000256" key="13">
    <source>
        <dbReference type="ARBA" id="ARBA00023134"/>
    </source>
</evidence>
<dbReference type="PANTHER" id="PTHR34848">
    <property type="match status" value="1"/>
</dbReference>
<dbReference type="PANTHER" id="PTHR34848:SF1">
    <property type="entry name" value="BIFUNCTIONAL ADENOSYLCOBALAMIN BIOSYNTHESIS PROTEIN COBU"/>
    <property type="match status" value="1"/>
</dbReference>
<evidence type="ECO:0000256" key="8">
    <source>
        <dbReference type="ARBA" id="ARBA00022573"/>
    </source>
</evidence>
<protein>
    <recommendedName>
        <fullName evidence="14">Bifunctional adenosylcobalamin biosynthesis protein</fullName>
        <ecNumber evidence="14">2.7.1.156</ecNumber>
        <ecNumber evidence="14">2.7.7.62</ecNumber>
    </recommendedName>
</protein>
<evidence type="ECO:0000313" key="15">
    <source>
        <dbReference type="EMBL" id="MEK8029930.1"/>
    </source>
</evidence>
<evidence type="ECO:0000256" key="4">
    <source>
        <dbReference type="ARBA" id="ARBA00003889"/>
    </source>
</evidence>
<comment type="caution">
    <text evidence="15">The sequence shown here is derived from an EMBL/GenBank/DDBJ whole genome shotgun (WGS) entry which is preliminary data.</text>
</comment>
<comment type="pathway">
    <text evidence="5 14">Cofactor biosynthesis; adenosylcobalamin biosynthesis; adenosylcobalamin from cob(II)yrinate a,c-diamide: step 6/7.</text>
</comment>
<evidence type="ECO:0000256" key="3">
    <source>
        <dbReference type="ARBA" id="ARBA00001522"/>
    </source>
</evidence>
<dbReference type="InterPro" id="IPR003203">
    <property type="entry name" value="CobU/CobP"/>
</dbReference>
<accession>A0ABU9BMR7</accession>
<gene>
    <name evidence="15" type="ORF">AACH06_03770</name>
</gene>
<comment type="similarity">
    <text evidence="7 14">Belongs to the CobU/CobP family.</text>
</comment>
<dbReference type="SUPFAM" id="SSF52540">
    <property type="entry name" value="P-loop containing nucleoside triphosphate hydrolases"/>
    <property type="match status" value="1"/>
</dbReference>
<dbReference type="CDD" id="cd00544">
    <property type="entry name" value="CobU"/>
    <property type="match status" value="1"/>
</dbReference>
<proteinExistence type="inferred from homology"/>
<dbReference type="EC" id="2.7.1.156" evidence="14"/>
<evidence type="ECO:0000256" key="14">
    <source>
        <dbReference type="PIRNR" id="PIRNR006135"/>
    </source>
</evidence>
<name>A0ABU9BMR7_9BURK</name>
<evidence type="ECO:0000256" key="10">
    <source>
        <dbReference type="ARBA" id="ARBA00022741"/>
    </source>
</evidence>
<dbReference type="Pfam" id="PF02283">
    <property type="entry name" value="CobU"/>
    <property type="match status" value="1"/>
</dbReference>
<evidence type="ECO:0000256" key="12">
    <source>
        <dbReference type="ARBA" id="ARBA00022840"/>
    </source>
</evidence>
<keyword evidence="16" id="KW-1185">Reference proteome</keyword>
<evidence type="ECO:0000256" key="2">
    <source>
        <dbReference type="ARBA" id="ARBA00000711"/>
    </source>
</evidence>
<comment type="catalytic activity">
    <reaction evidence="1 14">
        <text>adenosylcob(III)inamide + ATP = adenosylcob(III)inamide phosphate + ADP + H(+)</text>
        <dbReference type="Rhea" id="RHEA:15769"/>
        <dbReference type="ChEBI" id="CHEBI:2480"/>
        <dbReference type="ChEBI" id="CHEBI:15378"/>
        <dbReference type="ChEBI" id="CHEBI:30616"/>
        <dbReference type="ChEBI" id="CHEBI:58502"/>
        <dbReference type="ChEBI" id="CHEBI:456216"/>
        <dbReference type="EC" id="2.7.1.156"/>
    </reaction>
</comment>
<dbReference type="InterPro" id="IPR027417">
    <property type="entry name" value="P-loop_NTPase"/>
</dbReference>
<keyword evidence="15" id="KW-0548">Nucleotidyltransferase</keyword>
<dbReference type="EC" id="2.7.7.62" evidence="14"/>
<dbReference type="Gene3D" id="3.40.50.300">
    <property type="entry name" value="P-loop containing nucleotide triphosphate hydrolases"/>
    <property type="match status" value="1"/>
</dbReference>
<keyword evidence="8 14" id="KW-0169">Cobalamin biosynthesis</keyword>
<dbReference type="PIRSF" id="PIRSF006135">
    <property type="entry name" value="CobU"/>
    <property type="match status" value="1"/>
</dbReference>
<dbReference type="Proteomes" id="UP001371218">
    <property type="component" value="Unassembled WGS sequence"/>
</dbReference>
<evidence type="ECO:0000256" key="7">
    <source>
        <dbReference type="ARBA" id="ARBA00007490"/>
    </source>
</evidence>
<comment type="catalytic activity">
    <reaction evidence="2 14">
        <text>adenosylcob(III)inamide phosphate + GTP + H(+) = adenosylcob(III)inamide-GDP + diphosphate</text>
        <dbReference type="Rhea" id="RHEA:22712"/>
        <dbReference type="ChEBI" id="CHEBI:15378"/>
        <dbReference type="ChEBI" id="CHEBI:33019"/>
        <dbReference type="ChEBI" id="CHEBI:37565"/>
        <dbReference type="ChEBI" id="CHEBI:58502"/>
        <dbReference type="ChEBI" id="CHEBI:60487"/>
        <dbReference type="EC" id="2.7.7.62"/>
    </reaction>
</comment>
<dbReference type="EMBL" id="JBBUTG010000002">
    <property type="protein sequence ID" value="MEK8029930.1"/>
    <property type="molecule type" value="Genomic_DNA"/>
</dbReference>
<evidence type="ECO:0000256" key="11">
    <source>
        <dbReference type="ARBA" id="ARBA00022777"/>
    </source>
</evidence>
<keyword evidence="13 14" id="KW-0342">GTP-binding</keyword>
<comment type="function">
    <text evidence="4 14">Catalyzes ATP-dependent phosphorylation of adenosylcobinamide and addition of GMP to adenosylcobinamide phosphate.</text>
</comment>
<dbReference type="RefSeq" id="WP_341424288.1">
    <property type="nucleotide sequence ID" value="NZ_JBBUTG010000002.1"/>
</dbReference>
<keyword evidence="9 14" id="KW-0808">Transferase</keyword>
<keyword evidence="10 14" id="KW-0547">Nucleotide-binding</keyword>